<reference evidence="1 2" key="1">
    <citation type="journal article" date="2012" name="Int. J. Syst. Evol. Microbiol.">
        <title>Characterization of Tetragenococcus strains from sugar thick juice reveals a novel species, Tetragenococcus osmophilus sp. nov., and divides Tetragenococcus halophilus into two subspecies, T. halophilus subsp. halophilus subsp. nov. and T. halophilus subsp. flandriensis subsp. nov.</title>
        <authorList>
            <person name="Juste A."/>
            <person name="Van Trappen S."/>
            <person name="Verreth C."/>
            <person name="Cleenwerck I."/>
            <person name="De Vos P."/>
            <person name="Lievens B."/>
            <person name="Willems K.A."/>
        </authorList>
    </citation>
    <scope>NUCLEOTIDE SEQUENCE [LARGE SCALE GENOMIC DNA]</scope>
    <source>
        <strain evidence="1 2">LMG 26042</strain>
    </source>
</reference>
<dbReference type="AlphaFoldDB" id="A0A3G5FHA9"/>
<dbReference type="EMBL" id="CP027768">
    <property type="protein sequence ID" value="AYW49699.1"/>
    <property type="molecule type" value="Genomic_DNA"/>
</dbReference>
<proteinExistence type="predicted"/>
<evidence type="ECO:0000313" key="1">
    <source>
        <dbReference type="EMBL" id="AYW49699.1"/>
    </source>
</evidence>
<organism evidence="1 2">
    <name type="scientific">Tetragenococcus halophilus</name>
    <name type="common">Pediococcus halophilus</name>
    <dbReference type="NCBI Taxonomy" id="51669"/>
    <lineage>
        <taxon>Bacteria</taxon>
        <taxon>Bacillati</taxon>
        <taxon>Bacillota</taxon>
        <taxon>Bacilli</taxon>
        <taxon>Lactobacillales</taxon>
        <taxon>Enterococcaceae</taxon>
        <taxon>Tetragenococcus</taxon>
    </lineage>
</organism>
<sequence>MEYKNTIGKAKLEGNKITVNCDDYHLEMEVKKSEYVQLYYDNECWRIDELMRMQSEIFNSYLNKNK</sequence>
<name>A0A3G5FHA9_TETHA</name>
<accession>A0A3G5FHA9</accession>
<protein>
    <submittedName>
        <fullName evidence="1">Uncharacterized protein</fullName>
    </submittedName>
</protein>
<evidence type="ECO:0000313" key="2">
    <source>
        <dbReference type="Proteomes" id="UP000280475"/>
    </source>
</evidence>
<gene>
    <name evidence="1" type="ORF">C7H83_03970</name>
</gene>
<dbReference type="Proteomes" id="UP000280475">
    <property type="component" value="Chromosome"/>
</dbReference>